<accession>A0A5C3EGW7</accession>
<feature type="region of interest" description="Disordered" evidence="1">
    <location>
        <begin position="227"/>
        <end position="301"/>
    </location>
</feature>
<feature type="compositionally biased region" description="Basic and acidic residues" evidence="1">
    <location>
        <begin position="407"/>
        <end position="440"/>
    </location>
</feature>
<evidence type="ECO:0000256" key="1">
    <source>
        <dbReference type="SAM" id="MobiDB-lite"/>
    </source>
</evidence>
<reference evidence="3 4" key="1">
    <citation type="submission" date="2018-03" db="EMBL/GenBank/DDBJ databases">
        <authorList>
            <person name="Guldener U."/>
        </authorList>
    </citation>
    <scope>NUCLEOTIDE SEQUENCE [LARGE SCALE GENOMIC DNA]</scope>
    <source>
        <strain evidence="3 4">NBRC100155</strain>
    </source>
</reference>
<feature type="region of interest" description="Disordered" evidence="1">
    <location>
        <begin position="78"/>
        <end position="132"/>
    </location>
</feature>
<gene>
    <name evidence="3" type="ORF">UTRI_04975_B</name>
</gene>
<evidence type="ECO:0000313" key="4">
    <source>
        <dbReference type="Proteomes" id="UP000324022"/>
    </source>
</evidence>
<feature type="compositionally biased region" description="Pro residues" evidence="1">
    <location>
        <begin position="720"/>
        <end position="732"/>
    </location>
</feature>
<feature type="compositionally biased region" description="Low complexity" evidence="1">
    <location>
        <begin position="504"/>
        <end position="517"/>
    </location>
</feature>
<feature type="compositionally biased region" description="Low complexity" evidence="1">
    <location>
        <begin position="456"/>
        <end position="480"/>
    </location>
</feature>
<feature type="compositionally biased region" description="Low complexity" evidence="1">
    <location>
        <begin position="90"/>
        <end position="100"/>
    </location>
</feature>
<dbReference type="Pfam" id="PF15249">
    <property type="entry name" value="GLTSCR1"/>
    <property type="match status" value="1"/>
</dbReference>
<feature type="compositionally biased region" description="Low complexity" evidence="1">
    <location>
        <begin position="800"/>
        <end position="817"/>
    </location>
</feature>
<feature type="compositionally biased region" description="Low complexity" evidence="1">
    <location>
        <begin position="588"/>
        <end position="640"/>
    </location>
</feature>
<proteinExistence type="predicted"/>
<evidence type="ECO:0000313" key="3">
    <source>
        <dbReference type="EMBL" id="SPO28977.1"/>
    </source>
</evidence>
<feature type="compositionally biased region" description="Polar residues" evidence="1">
    <location>
        <begin position="528"/>
        <end position="540"/>
    </location>
</feature>
<feature type="domain" description="GLTSCR protein conserved" evidence="2">
    <location>
        <begin position="156"/>
        <end position="195"/>
    </location>
</feature>
<feature type="compositionally biased region" description="Pro residues" evidence="1">
    <location>
        <begin position="784"/>
        <end position="799"/>
    </location>
</feature>
<sequence>MQAYSPVSTSTSQPHNTNSTNAPLTIDPAALFGGSTPSASATASTSASGSAAIGADAASSNTNAIHSSTLNSIAVKQEPDDEHASSLSHAQPAATPSAQATDDDAVQQKSTLAAPRPRVKTQSSREDGSDGIELIDIKAQSKDAPTSLVAEFLRRDQNAILRPDLSAFTDARDALRRLLPYHVWNIPHHDLLKSLGLKEDPILSEVRLRKRRRIELLDNRKRNVSRDAINAEPSRQAVEKSAEAGPSSVKLDSSDGMQVDGVEVKADSSPSANIADQQDSSDPPQFDVELNELGLPTPLPEVPQPDFPTLDFAESVFARRDALASRFRRTLTALDTEHKRAPNTSLSLEHLERLAYNDDREEVLAQIEELKDLKAKLETLEESKQIDVAESSAKISLSFGITDEIEREREKERELERIKRQQERAAAKAAKLEKEREARHRLGIFTPPPEPPATPKPATGAATATAPSPSPASTSAATPTPTIPPTSVPASALPTPASLPMPSPYSAVSTPAATPAANPFPPGANLPYTQQPLPVSQAGSNGFPMSSPQYGPPGPYSSMPGTPYGPAPPFGPSFGPNGMPMPPGVGPMGTPTSVPSMPATTSMPGTPSTPAATPSKPPSKAKAKAAANTSGTPGTPGVTPGPTPHRGRGRPRKHPLPGTPGGPPLGSSVPRKKKEKPPKQAAAATASTPATPGTPGAAAAMSPPAVPVVGASAGMQVRPPSAPVPPTMPGPAPGYSGEMFASTLPPTPTPVRPAVGSPAAPMMVRPPTMHPTLTSATSLNTPRATPPAPVKPSPSPTPPAKANGATPTPATSATAPASAVAPAAAPANANPSIPNHPIPLLIPVASLPRLSALGIQPTPSPHIRPVIGPNGQPQGLQGLPVPIDPAQSVPAVLLGISEGTDSSTETGKQQILHISVVLSRLSPSQLSGLAVLMQSLQAQVEAGKRK</sequence>
<feature type="region of interest" description="Disordered" evidence="1">
    <location>
        <begin position="1"/>
        <end position="57"/>
    </location>
</feature>
<keyword evidence="4" id="KW-1185">Reference proteome</keyword>
<dbReference type="Proteomes" id="UP000324022">
    <property type="component" value="Unassembled WGS sequence"/>
</dbReference>
<dbReference type="AlphaFoldDB" id="A0A5C3EGW7"/>
<feature type="compositionally biased region" description="Low complexity" evidence="1">
    <location>
        <begin position="276"/>
        <end position="285"/>
    </location>
</feature>
<feature type="compositionally biased region" description="Low complexity" evidence="1">
    <location>
        <begin position="681"/>
        <end position="715"/>
    </location>
</feature>
<feature type="compositionally biased region" description="Low complexity" evidence="1">
    <location>
        <begin position="33"/>
        <end position="57"/>
    </location>
</feature>
<evidence type="ECO:0000259" key="2">
    <source>
        <dbReference type="Pfam" id="PF15249"/>
    </source>
</evidence>
<feature type="compositionally biased region" description="Polar residues" evidence="1">
    <location>
        <begin position="771"/>
        <end position="781"/>
    </location>
</feature>
<dbReference type="OrthoDB" id="2556847at2759"/>
<feature type="compositionally biased region" description="Basic residues" evidence="1">
    <location>
        <begin position="645"/>
        <end position="655"/>
    </location>
</feature>
<feature type="region of interest" description="Disordered" evidence="1">
    <location>
        <begin position="407"/>
        <end position="817"/>
    </location>
</feature>
<feature type="compositionally biased region" description="Polar residues" evidence="1">
    <location>
        <begin position="1"/>
        <end position="23"/>
    </location>
</feature>
<dbReference type="EMBL" id="OOIN01000025">
    <property type="protein sequence ID" value="SPO28977.1"/>
    <property type="molecule type" value="Genomic_DNA"/>
</dbReference>
<organism evidence="3 4">
    <name type="scientific">Ustilago trichophora</name>
    <dbReference type="NCBI Taxonomy" id="86804"/>
    <lineage>
        <taxon>Eukaryota</taxon>
        <taxon>Fungi</taxon>
        <taxon>Dikarya</taxon>
        <taxon>Basidiomycota</taxon>
        <taxon>Ustilaginomycotina</taxon>
        <taxon>Ustilaginomycetes</taxon>
        <taxon>Ustilaginales</taxon>
        <taxon>Ustilaginaceae</taxon>
        <taxon>Ustilago</taxon>
    </lineage>
</organism>
<protein>
    <recommendedName>
        <fullName evidence="2">GLTSCR protein conserved domain-containing protein</fullName>
    </recommendedName>
</protein>
<name>A0A5C3EGW7_9BASI</name>
<feature type="compositionally biased region" description="Pro residues" evidence="1">
    <location>
        <begin position="446"/>
        <end position="455"/>
    </location>
</feature>
<dbReference type="InterPro" id="IPR015671">
    <property type="entry name" value="GSCR1_dom"/>
</dbReference>